<reference evidence="3" key="1">
    <citation type="journal article" date="2017" name="Nature">
        <title>The genome of Chenopodium quinoa.</title>
        <authorList>
            <person name="Jarvis D.E."/>
            <person name="Ho Y.S."/>
            <person name="Lightfoot D.J."/>
            <person name="Schmoeckel S.M."/>
            <person name="Li B."/>
            <person name="Borm T.J.A."/>
            <person name="Ohyanagi H."/>
            <person name="Mineta K."/>
            <person name="Michell C.T."/>
            <person name="Saber N."/>
            <person name="Kharbatia N.M."/>
            <person name="Rupper R.R."/>
            <person name="Sharp A.R."/>
            <person name="Dally N."/>
            <person name="Boughton B.A."/>
            <person name="Woo Y.H."/>
            <person name="Gao G."/>
            <person name="Schijlen E.G.W.M."/>
            <person name="Guo X."/>
            <person name="Momin A.A."/>
            <person name="Negrao S."/>
            <person name="Al-Babili S."/>
            <person name="Gehring C."/>
            <person name="Roessner U."/>
            <person name="Jung C."/>
            <person name="Murphy K."/>
            <person name="Arold S.T."/>
            <person name="Gojobori T."/>
            <person name="van der Linden C.G."/>
            <person name="van Loo E.N."/>
            <person name="Jellen E.N."/>
            <person name="Maughan P.J."/>
            <person name="Tester M."/>
        </authorList>
    </citation>
    <scope>NUCLEOTIDE SEQUENCE [LARGE SCALE GENOMIC DNA]</scope>
    <source>
        <strain evidence="3">cv. PI 614886</strain>
    </source>
</reference>
<keyword evidence="1" id="KW-0175">Coiled coil</keyword>
<feature type="coiled-coil region" evidence="1">
    <location>
        <begin position="27"/>
        <end position="160"/>
    </location>
</feature>
<evidence type="ECO:0000313" key="3">
    <source>
        <dbReference type="EnsemblPlants" id="AUR62041778-RA:cds"/>
    </source>
</evidence>
<dbReference type="PANTHER" id="PTHR34380">
    <property type="entry name" value="BNAA03G12380D PROTEIN"/>
    <property type="match status" value="1"/>
</dbReference>
<reference evidence="3" key="2">
    <citation type="submission" date="2021-03" db="UniProtKB">
        <authorList>
            <consortium name="EnsemblPlants"/>
        </authorList>
    </citation>
    <scope>IDENTIFICATION</scope>
</reference>
<dbReference type="Proteomes" id="UP000596660">
    <property type="component" value="Unplaced"/>
</dbReference>
<feature type="compositionally biased region" description="Basic and acidic residues" evidence="2">
    <location>
        <begin position="478"/>
        <end position="487"/>
    </location>
</feature>
<accession>A0A803N7M4</accession>
<evidence type="ECO:0000256" key="2">
    <source>
        <dbReference type="SAM" id="MobiDB-lite"/>
    </source>
</evidence>
<sequence length="640" mass="73561">MSVNSMKQSFISTIIHSLRSSFQDSEFKEAERELMAREENIRREKGEVIANLRDKCGAFESELGEMKTEKIMWEEERRRLGREAEVNDEKLKDLARELSNARDNLEKGARRYDGLLEKLRVCEVEKKGLAKESGKLRDENEGLKRNLRDKEDEIEEIDRKNGIHLKELEEKDWRIGLLMVEKSKLGTLLEEVKVGRDERIREMRVDNERLQKRILELEEEKEKAVLEKEKAVLEKEKAVFEDEAKEVEGLRMKISGLEEERARLEKEKAQLEKQKAVFEDEAKEVEGLRMRILGLEKEKARLEDEVKEVEGLQMRILGLEEEKDRLNANSAFVYKSNEPKGFLKSDDAVKRTLDFEAEIVKENGASGIKETTVNSIIIVDSDDDDEYPLRVSGVKRKYVHPENLREQCDSSNDDSLNQKHMKKLERGSYGSVKPVLSTPSTAGDGHKFNVQQRQTLSVIRKCEEKLVRDIGEPRFDGFVDNGGKEDEYGNSNFENNKAHSSCPPQLEKYMATCRQRKENKKLEVAADMVCAFDEDPDFCAKAVCALYRQFKSSMKGSICASSKGFEKCDADRGISLAKFLIDGDLKGKMKRSVDELQQHDQSGLDDCCRLAKKNAKQLIDIYKKGEDPLFSPLSTDLKYK</sequence>
<dbReference type="PANTHER" id="PTHR34380:SF1">
    <property type="entry name" value="OS01G0221300 PROTEIN"/>
    <property type="match status" value="1"/>
</dbReference>
<feature type="coiled-coil region" evidence="1">
    <location>
        <begin position="200"/>
        <end position="329"/>
    </location>
</feature>
<feature type="region of interest" description="Disordered" evidence="2">
    <location>
        <begin position="478"/>
        <end position="501"/>
    </location>
</feature>
<name>A0A803N7M4_CHEQI</name>
<dbReference type="Gramene" id="AUR62041778-RA">
    <property type="protein sequence ID" value="AUR62041778-RA:cds"/>
    <property type="gene ID" value="AUR62041778"/>
</dbReference>
<proteinExistence type="predicted"/>
<organism evidence="3 4">
    <name type="scientific">Chenopodium quinoa</name>
    <name type="common">Quinoa</name>
    <dbReference type="NCBI Taxonomy" id="63459"/>
    <lineage>
        <taxon>Eukaryota</taxon>
        <taxon>Viridiplantae</taxon>
        <taxon>Streptophyta</taxon>
        <taxon>Embryophyta</taxon>
        <taxon>Tracheophyta</taxon>
        <taxon>Spermatophyta</taxon>
        <taxon>Magnoliopsida</taxon>
        <taxon>eudicotyledons</taxon>
        <taxon>Gunneridae</taxon>
        <taxon>Pentapetalae</taxon>
        <taxon>Caryophyllales</taxon>
        <taxon>Chenopodiaceae</taxon>
        <taxon>Chenopodioideae</taxon>
        <taxon>Atripliceae</taxon>
        <taxon>Chenopodium</taxon>
    </lineage>
</organism>
<evidence type="ECO:0000256" key="1">
    <source>
        <dbReference type="SAM" id="Coils"/>
    </source>
</evidence>
<evidence type="ECO:0000313" key="4">
    <source>
        <dbReference type="Proteomes" id="UP000596660"/>
    </source>
</evidence>
<keyword evidence="4" id="KW-1185">Reference proteome</keyword>
<feature type="compositionally biased region" description="Polar residues" evidence="2">
    <location>
        <begin position="489"/>
        <end position="501"/>
    </location>
</feature>
<protein>
    <submittedName>
        <fullName evidence="3">Uncharacterized protein</fullName>
    </submittedName>
</protein>
<dbReference type="AlphaFoldDB" id="A0A803N7M4"/>
<dbReference type="EnsemblPlants" id="AUR62041778-RA">
    <property type="protein sequence ID" value="AUR62041778-RA:cds"/>
    <property type="gene ID" value="AUR62041778"/>
</dbReference>
<dbReference type="OMA" id="KDHAECK"/>